<accession>A0ABQ2X089</accession>
<comment type="caution">
    <text evidence="3">The sequence shown here is derived from an EMBL/GenBank/DDBJ whole genome shotgun (WGS) entry which is preliminary data.</text>
</comment>
<keyword evidence="2" id="KW-1133">Transmembrane helix</keyword>
<dbReference type="Proteomes" id="UP000617743">
    <property type="component" value="Unassembled WGS sequence"/>
</dbReference>
<gene>
    <name evidence="3" type="ORF">GCM10010383_17530</name>
</gene>
<protein>
    <recommendedName>
        <fullName evidence="5">Integral membrane protein</fullName>
    </recommendedName>
</protein>
<feature type="region of interest" description="Disordered" evidence="1">
    <location>
        <begin position="137"/>
        <end position="172"/>
    </location>
</feature>
<dbReference type="RefSeq" id="WP_190049587.1">
    <property type="nucleotide sequence ID" value="NZ_BMWC01000002.1"/>
</dbReference>
<evidence type="ECO:0008006" key="5">
    <source>
        <dbReference type="Google" id="ProtNLM"/>
    </source>
</evidence>
<keyword evidence="2" id="KW-0812">Transmembrane</keyword>
<proteinExistence type="predicted"/>
<evidence type="ECO:0000313" key="3">
    <source>
        <dbReference type="EMBL" id="GGW88832.1"/>
    </source>
</evidence>
<organism evidence="3 4">
    <name type="scientific">Streptomyces lomondensis</name>
    <dbReference type="NCBI Taxonomy" id="68229"/>
    <lineage>
        <taxon>Bacteria</taxon>
        <taxon>Bacillati</taxon>
        <taxon>Actinomycetota</taxon>
        <taxon>Actinomycetes</taxon>
        <taxon>Kitasatosporales</taxon>
        <taxon>Streptomycetaceae</taxon>
        <taxon>Streptomyces</taxon>
    </lineage>
</organism>
<dbReference type="EMBL" id="BMWC01000002">
    <property type="protein sequence ID" value="GGW88832.1"/>
    <property type="molecule type" value="Genomic_DNA"/>
</dbReference>
<reference evidence="4" key="1">
    <citation type="journal article" date="2019" name="Int. J. Syst. Evol. Microbiol.">
        <title>The Global Catalogue of Microorganisms (GCM) 10K type strain sequencing project: providing services to taxonomists for standard genome sequencing and annotation.</title>
        <authorList>
            <consortium name="The Broad Institute Genomics Platform"/>
            <consortium name="The Broad Institute Genome Sequencing Center for Infectious Disease"/>
            <person name="Wu L."/>
            <person name="Ma J."/>
        </authorList>
    </citation>
    <scope>NUCLEOTIDE SEQUENCE [LARGE SCALE GENOMIC DNA]</scope>
    <source>
        <strain evidence="4">JCM 4866</strain>
    </source>
</reference>
<keyword evidence="4" id="KW-1185">Reference proteome</keyword>
<feature type="region of interest" description="Disordered" evidence="1">
    <location>
        <begin position="1"/>
        <end position="43"/>
    </location>
</feature>
<feature type="transmembrane region" description="Helical" evidence="2">
    <location>
        <begin position="245"/>
        <end position="262"/>
    </location>
</feature>
<evidence type="ECO:0000313" key="4">
    <source>
        <dbReference type="Proteomes" id="UP000617743"/>
    </source>
</evidence>
<dbReference type="SUPFAM" id="SSF57997">
    <property type="entry name" value="Tropomyosin"/>
    <property type="match status" value="1"/>
</dbReference>
<evidence type="ECO:0000256" key="2">
    <source>
        <dbReference type="SAM" id="Phobius"/>
    </source>
</evidence>
<dbReference type="Gene3D" id="1.10.287.1490">
    <property type="match status" value="1"/>
</dbReference>
<evidence type="ECO:0000256" key="1">
    <source>
        <dbReference type="SAM" id="MobiDB-lite"/>
    </source>
</evidence>
<keyword evidence="2" id="KW-0472">Membrane</keyword>
<name>A0ABQ2X089_9ACTN</name>
<sequence length="451" mass="47513">MTVTPGTDRTGAALDPQSRADYDKPQGLKSAPRIPNPDYPHLGFNPVPGDTETVRALHKKLTGCAKVLEDTHDLVTKLLDGSYWKGDAAVAFREQLDGGPLPLNLKNAAHSIRKAAKQLGHWEAELDDFQRRAKRLEQDAKDAQDALDAAKGRAGKAENDPDMDEKGARHEEAQKALTRANSAVDEAQAELDKVIAKAKKLAEEHEEKAQHRAGKIRDATKKLAPHEPGWFDEALDWLGDNLPDILSFVAGVIGVVAIIFAGPLGIAMVAALMLTASALSATALGVRLFANPETLESLKDGFLKGEFDADFWSNLVSVGADAMGAVPGLGATVAGVKGTVSALRAGSETLSLAQKAALFGTKTVDSMQGIARLDNPLVMRAVRGLSNPDAAAKTVAVTSGLVGVGTGGFGLYNKLVDADDDGIKDGTVAGIDGSRLILDNGGILDLVQFVR</sequence>